<keyword evidence="15" id="KW-0520">NAD</keyword>
<dbReference type="Gene3D" id="3.40.50.1970">
    <property type="match status" value="1"/>
</dbReference>
<dbReference type="InterPro" id="IPR030960">
    <property type="entry name" value="DHQS/DOIS_N"/>
</dbReference>
<evidence type="ECO:0000256" key="12">
    <source>
        <dbReference type="ARBA" id="ARBA00022723"/>
    </source>
</evidence>
<reference evidence="22" key="2">
    <citation type="submission" date="2021-04" db="EMBL/GenBank/DDBJ databases">
        <authorList>
            <person name="Gilroy R."/>
        </authorList>
    </citation>
    <scope>NUCLEOTIDE SEQUENCE</scope>
    <source>
        <strain evidence="22">ChiHjej12B11-16260</strain>
    </source>
</reference>
<evidence type="ECO:0000256" key="17">
    <source>
        <dbReference type="ARBA" id="ARBA00023239"/>
    </source>
</evidence>
<dbReference type="Gene3D" id="1.20.1090.10">
    <property type="entry name" value="Dehydroquinate synthase-like - alpha domain"/>
    <property type="match status" value="1"/>
</dbReference>
<keyword evidence="14" id="KW-0862">Zinc</keyword>
<dbReference type="InterPro" id="IPR056179">
    <property type="entry name" value="DHQS_C"/>
</dbReference>
<dbReference type="GO" id="GO:0009073">
    <property type="term" value="P:aromatic amino acid family biosynthetic process"/>
    <property type="evidence" value="ECO:0007669"/>
    <property type="project" value="UniProtKB-KW"/>
</dbReference>
<keyword evidence="18" id="KW-0170">Cobalt</keyword>
<dbReference type="EMBL" id="DXFB01000102">
    <property type="protein sequence ID" value="HIX45319.1"/>
    <property type="molecule type" value="Genomic_DNA"/>
</dbReference>
<dbReference type="Proteomes" id="UP000824246">
    <property type="component" value="Unassembled WGS sequence"/>
</dbReference>
<dbReference type="GO" id="GO:0008652">
    <property type="term" value="P:amino acid biosynthetic process"/>
    <property type="evidence" value="ECO:0007669"/>
    <property type="project" value="UniProtKB-KW"/>
</dbReference>
<dbReference type="CDD" id="cd08195">
    <property type="entry name" value="DHQS"/>
    <property type="match status" value="1"/>
</dbReference>
<keyword evidence="12" id="KW-0479">Metal-binding</keyword>
<evidence type="ECO:0000256" key="13">
    <source>
        <dbReference type="ARBA" id="ARBA00022741"/>
    </source>
</evidence>
<dbReference type="NCBIfam" id="TIGR01357">
    <property type="entry name" value="aroB"/>
    <property type="match status" value="1"/>
</dbReference>
<comment type="subcellular location">
    <subcellularLocation>
        <location evidence="5">Cytoplasm</location>
    </subcellularLocation>
</comment>
<evidence type="ECO:0000256" key="11">
    <source>
        <dbReference type="ARBA" id="ARBA00022605"/>
    </source>
</evidence>
<reference evidence="22" key="1">
    <citation type="journal article" date="2021" name="PeerJ">
        <title>Extensive microbial diversity within the chicken gut microbiome revealed by metagenomics and culture.</title>
        <authorList>
            <person name="Gilroy R."/>
            <person name="Ravi A."/>
            <person name="Getino M."/>
            <person name="Pursley I."/>
            <person name="Horton D.L."/>
            <person name="Alikhan N.F."/>
            <person name="Baker D."/>
            <person name="Gharbi K."/>
            <person name="Hall N."/>
            <person name="Watson M."/>
            <person name="Adriaenssens E.M."/>
            <person name="Foster-Nyarko E."/>
            <person name="Jarju S."/>
            <person name="Secka A."/>
            <person name="Antonio M."/>
            <person name="Oren A."/>
            <person name="Chaudhuri R.R."/>
            <person name="La Ragione R."/>
            <person name="Hildebrand F."/>
            <person name="Pallen M.J."/>
        </authorList>
    </citation>
    <scope>NUCLEOTIDE SEQUENCE</scope>
    <source>
        <strain evidence="22">ChiHjej12B11-16260</strain>
    </source>
</reference>
<evidence type="ECO:0000256" key="10">
    <source>
        <dbReference type="ARBA" id="ARBA00022490"/>
    </source>
</evidence>
<evidence type="ECO:0000256" key="3">
    <source>
        <dbReference type="ARBA" id="ARBA00001941"/>
    </source>
</evidence>
<keyword evidence="17 22" id="KW-0456">Lyase</keyword>
<evidence type="ECO:0000256" key="9">
    <source>
        <dbReference type="ARBA" id="ARBA00017684"/>
    </source>
</evidence>
<dbReference type="InterPro" id="IPR050071">
    <property type="entry name" value="Dehydroquinate_synthase"/>
</dbReference>
<keyword evidence="11" id="KW-0028">Amino-acid biosynthesis</keyword>
<evidence type="ECO:0000256" key="15">
    <source>
        <dbReference type="ARBA" id="ARBA00023027"/>
    </source>
</evidence>
<evidence type="ECO:0000256" key="2">
    <source>
        <dbReference type="ARBA" id="ARBA00001911"/>
    </source>
</evidence>
<keyword evidence="10" id="KW-0963">Cytoplasm</keyword>
<protein>
    <recommendedName>
        <fullName evidence="9 19">3-dehydroquinate synthase</fullName>
        <ecNumber evidence="8 19">4.2.3.4</ecNumber>
    </recommendedName>
</protein>
<evidence type="ECO:0000256" key="7">
    <source>
        <dbReference type="ARBA" id="ARBA00005412"/>
    </source>
</evidence>
<keyword evidence="16" id="KW-0057">Aromatic amino acid biosynthesis</keyword>
<evidence type="ECO:0000259" key="20">
    <source>
        <dbReference type="Pfam" id="PF01761"/>
    </source>
</evidence>
<evidence type="ECO:0000256" key="14">
    <source>
        <dbReference type="ARBA" id="ARBA00022833"/>
    </source>
</evidence>
<evidence type="ECO:0000313" key="22">
    <source>
        <dbReference type="EMBL" id="HIX45319.1"/>
    </source>
</evidence>
<keyword evidence="13" id="KW-0547">Nucleotide-binding</keyword>
<dbReference type="PANTHER" id="PTHR43622">
    <property type="entry name" value="3-DEHYDROQUINATE SYNTHASE"/>
    <property type="match status" value="1"/>
</dbReference>
<dbReference type="GO" id="GO:0000166">
    <property type="term" value="F:nucleotide binding"/>
    <property type="evidence" value="ECO:0007669"/>
    <property type="project" value="UniProtKB-KW"/>
</dbReference>
<dbReference type="Pfam" id="PF24621">
    <property type="entry name" value="DHQS_C"/>
    <property type="match status" value="1"/>
</dbReference>
<evidence type="ECO:0000256" key="5">
    <source>
        <dbReference type="ARBA" id="ARBA00004496"/>
    </source>
</evidence>
<evidence type="ECO:0000259" key="21">
    <source>
        <dbReference type="Pfam" id="PF24621"/>
    </source>
</evidence>
<dbReference type="InterPro" id="IPR030963">
    <property type="entry name" value="DHQ_synth_fam"/>
</dbReference>
<evidence type="ECO:0000256" key="6">
    <source>
        <dbReference type="ARBA" id="ARBA00004661"/>
    </source>
</evidence>
<dbReference type="PANTHER" id="PTHR43622:SF7">
    <property type="entry name" value="3-DEHYDROQUINATE SYNTHASE, CHLOROPLASTIC"/>
    <property type="match status" value="1"/>
</dbReference>
<comment type="function">
    <text evidence="4">Catalyzes the conversion of 3-deoxy-D-arabino-heptulosonate 7-phosphate (DAHP) to dehydroquinate (DHQ).</text>
</comment>
<evidence type="ECO:0000256" key="19">
    <source>
        <dbReference type="NCBIfam" id="TIGR01357"/>
    </source>
</evidence>
<evidence type="ECO:0000313" key="23">
    <source>
        <dbReference type="Proteomes" id="UP000824246"/>
    </source>
</evidence>
<dbReference type="GO" id="GO:0009423">
    <property type="term" value="P:chorismate biosynthetic process"/>
    <property type="evidence" value="ECO:0007669"/>
    <property type="project" value="UniProtKB-UniRule"/>
</dbReference>
<dbReference type="EC" id="4.2.3.4" evidence="8 19"/>
<comment type="pathway">
    <text evidence="6">Metabolic intermediate biosynthesis; chorismate biosynthesis; chorismate from D-erythrose 4-phosphate and phosphoenolpyruvate: step 2/7.</text>
</comment>
<comment type="similarity">
    <text evidence="7">Belongs to the sugar phosphate cyclases superfamily. Dehydroquinate synthase family.</text>
</comment>
<evidence type="ECO:0000256" key="4">
    <source>
        <dbReference type="ARBA" id="ARBA00003485"/>
    </source>
</evidence>
<dbReference type="SUPFAM" id="SSF56796">
    <property type="entry name" value="Dehydroquinate synthase-like"/>
    <property type="match status" value="1"/>
</dbReference>
<evidence type="ECO:0000256" key="8">
    <source>
        <dbReference type="ARBA" id="ARBA00013031"/>
    </source>
</evidence>
<evidence type="ECO:0000256" key="16">
    <source>
        <dbReference type="ARBA" id="ARBA00023141"/>
    </source>
</evidence>
<name>A0A9D1VR11_9BACT</name>
<organism evidence="22 23">
    <name type="scientific">Candidatus Barnesiella excrementipullorum</name>
    <dbReference type="NCBI Taxonomy" id="2838479"/>
    <lineage>
        <taxon>Bacteria</taxon>
        <taxon>Pseudomonadati</taxon>
        <taxon>Bacteroidota</taxon>
        <taxon>Bacteroidia</taxon>
        <taxon>Bacteroidales</taxon>
        <taxon>Barnesiellaceae</taxon>
        <taxon>Barnesiella</taxon>
    </lineage>
</organism>
<feature type="domain" description="3-dehydroquinate synthase N-terminal" evidence="20">
    <location>
        <begin position="55"/>
        <end position="167"/>
    </location>
</feature>
<feature type="domain" description="3-dehydroquinate synthase C-terminal" evidence="21">
    <location>
        <begin position="169"/>
        <end position="312"/>
    </location>
</feature>
<dbReference type="GO" id="GO:0003856">
    <property type="term" value="F:3-dehydroquinate synthase activity"/>
    <property type="evidence" value="ECO:0007669"/>
    <property type="project" value="UniProtKB-UniRule"/>
</dbReference>
<dbReference type="InterPro" id="IPR016037">
    <property type="entry name" value="DHQ_synth_AroB"/>
</dbReference>
<sequence length="352" mass="39228">MKGEQLIFSNETDEALSRLLTTIAHDKLFVLCDSHTVTKVLPRIDVAEIDHATIITIPAGDNHKELESLSLVWRMLSENLASRHSLLINIGGGMVTDLGGFAAATFKRGMAFVNLPTTLLGAVDAAVGGKTGINFGGMKNEVGAFAPAYATIVSTGYFDTLPPEELRSGYAEMIKHALLSDKDLYYKLLDYDIEHYTPHTLLPLLQESVRFKQEIVGKDPQEGSLRKILNIGHTIGHAFESHALHRNSPIAHGYAVAWGLVCELLLAHRLLGFPTTIIYDLARYVEEHYGSYAITCDDYDELYRYMLHDKKNENGDINFVLLQEIGQAVTDCHAEREEIEVALDVYRDLFHL</sequence>
<evidence type="ECO:0000256" key="18">
    <source>
        <dbReference type="ARBA" id="ARBA00023285"/>
    </source>
</evidence>
<comment type="cofactor">
    <cofactor evidence="3">
        <name>Co(2+)</name>
        <dbReference type="ChEBI" id="CHEBI:48828"/>
    </cofactor>
</comment>
<gene>
    <name evidence="22" type="primary">aroB</name>
    <name evidence="22" type="ORF">H9982_03770</name>
</gene>
<dbReference type="PIRSF" id="PIRSF001455">
    <property type="entry name" value="DHQ_synth"/>
    <property type="match status" value="1"/>
</dbReference>
<dbReference type="Pfam" id="PF01761">
    <property type="entry name" value="DHQ_synthase"/>
    <property type="match status" value="1"/>
</dbReference>
<proteinExistence type="inferred from homology"/>
<comment type="caution">
    <text evidence="22">The sequence shown here is derived from an EMBL/GenBank/DDBJ whole genome shotgun (WGS) entry which is preliminary data.</text>
</comment>
<evidence type="ECO:0000256" key="1">
    <source>
        <dbReference type="ARBA" id="ARBA00001393"/>
    </source>
</evidence>
<dbReference type="GO" id="GO:0005737">
    <property type="term" value="C:cytoplasm"/>
    <property type="evidence" value="ECO:0007669"/>
    <property type="project" value="UniProtKB-SubCell"/>
</dbReference>
<dbReference type="AlphaFoldDB" id="A0A9D1VR11"/>
<dbReference type="GO" id="GO:0046872">
    <property type="term" value="F:metal ion binding"/>
    <property type="evidence" value="ECO:0007669"/>
    <property type="project" value="UniProtKB-KW"/>
</dbReference>
<comment type="cofactor">
    <cofactor evidence="2">
        <name>NAD(+)</name>
        <dbReference type="ChEBI" id="CHEBI:57540"/>
    </cofactor>
</comment>
<accession>A0A9D1VR11</accession>
<comment type="catalytic activity">
    <reaction evidence="1">
        <text>7-phospho-2-dehydro-3-deoxy-D-arabino-heptonate = 3-dehydroquinate + phosphate</text>
        <dbReference type="Rhea" id="RHEA:21968"/>
        <dbReference type="ChEBI" id="CHEBI:32364"/>
        <dbReference type="ChEBI" id="CHEBI:43474"/>
        <dbReference type="ChEBI" id="CHEBI:58394"/>
        <dbReference type="EC" id="4.2.3.4"/>
    </reaction>
</comment>